<dbReference type="PROSITE" id="PS00061">
    <property type="entry name" value="ADH_SHORT"/>
    <property type="match status" value="1"/>
</dbReference>
<proteinExistence type="inferred from homology"/>
<reference evidence="5" key="1">
    <citation type="journal article" date="2019" name="Int. J. Syst. Evol. Microbiol.">
        <title>The Global Catalogue of Microorganisms (GCM) 10K type strain sequencing project: providing services to taxonomists for standard genome sequencing and annotation.</title>
        <authorList>
            <consortium name="The Broad Institute Genomics Platform"/>
            <consortium name="The Broad Institute Genome Sequencing Center for Infectious Disease"/>
            <person name="Wu L."/>
            <person name="Ma J."/>
        </authorList>
    </citation>
    <scope>NUCLEOTIDE SEQUENCE [LARGE SCALE GENOMIC DNA]</scope>
    <source>
        <strain evidence="5">CCM 8896</strain>
    </source>
</reference>
<comment type="similarity">
    <text evidence="1">Belongs to the short-chain dehydrogenases/reductases (SDR) family.</text>
</comment>
<dbReference type="InterPro" id="IPR036291">
    <property type="entry name" value="NAD(P)-bd_dom_sf"/>
</dbReference>
<keyword evidence="2 4" id="KW-0560">Oxidoreductase</keyword>
<dbReference type="InterPro" id="IPR057326">
    <property type="entry name" value="KR_dom"/>
</dbReference>
<dbReference type="PANTHER" id="PTHR42760">
    <property type="entry name" value="SHORT-CHAIN DEHYDROGENASES/REDUCTASES FAMILY MEMBER"/>
    <property type="match status" value="1"/>
</dbReference>
<evidence type="ECO:0000313" key="5">
    <source>
        <dbReference type="Proteomes" id="UP001597267"/>
    </source>
</evidence>
<dbReference type="InterPro" id="IPR002347">
    <property type="entry name" value="SDR_fam"/>
</dbReference>
<feature type="domain" description="Ketoreductase" evidence="3">
    <location>
        <begin position="3"/>
        <end position="181"/>
    </location>
</feature>
<dbReference type="Pfam" id="PF00106">
    <property type="entry name" value="adh_short"/>
    <property type="match status" value="1"/>
</dbReference>
<sequence>MKPVAVITGGTRGIGRALVATYLKQGFQVATFSRNAQHTAALRQAFPEAALYIATFDVNDADLSRQFIRKVMQKFGIINVYIFNSGICQDQTFVKMTTEQWQQVMATNLLAAFAITQEVFQQVMLQTQPAKIFLMTSSAGIEGAYGQANYAASKGALIGLMKTLALEGKKYEITVNAIAPAALTEMTAPVIHKLQVKYQHQGRDLPAYWRIGSAQEVATSLYRLTCRKELGTGQIFALNGTEVMIYQPAEKRPFVW</sequence>
<dbReference type="RefSeq" id="WP_125716002.1">
    <property type="nucleotide sequence ID" value="NZ_JBHTOP010000020.1"/>
</dbReference>
<keyword evidence="5" id="KW-1185">Reference proteome</keyword>
<gene>
    <name evidence="4" type="ORF">ACFQ5M_06160</name>
</gene>
<accession>A0ABW4J5L3</accession>
<dbReference type="Proteomes" id="UP001597267">
    <property type="component" value="Unassembled WGS sequence"/>
</dbReference>
<dbReference type="GO" id="GO:0016491">
    <property type="term" value="F:oxidoreductase activity"/>
    <property type="evidence" value="ECO:0007669"/>
    <property type="project" value="UniProtKB-KW"/>
</dbReference>
<evidence type="ECO:0000256" key="2">
    <source>
        <dbReference type="ARBA" id="ARBA00023002"/>
    </source>
</evidence>
<organism evidence="4 5">
    <name type="scientific">Agrilactobacillus yilanensis</name>
    <dbReference type="NCBI Taxonomy" id="2485997"/>
    <lineage>
        <taxon>Bacteria</taxon>
        <taxon>Bacillati</taxon>
        <taxon>Bacillota</taxon>
        <taxon>Bacilli</taxon>
        <taxon>Lactobacillales</taxon>
        <taxon>Lactobacillaceae</taxon>
        <taxon>Agrilactobacillus</taxon>
    </lineage>
</organism>
<dbReference type="EMBL" id="JBHTOP010000020">
    <property type="protein sequence ID" value="MFD1671669.1"/>
    <property type="molecule type" value="Genomic_DNA"/>
</dbReference>
<dbReference type="PRINTS" id="PR00081">
    <property type="entry name" value="GDHRDH"/>
</dbReference>
<evidence type="ECO:0000259" key="3">
    <source>
        <dbReference type="SMART" id="SM00822"/>
    </source>
</evidence>
<dbReference type="SMART" id="SM00822">
    <property type="entry name" value="PKS_KR"/>
    <property type="match status" value="1"/>
</dbReference>
<comment type="caution">
    <text evidence="4">The sequence shown here is derived from an EMBL/GenBank/DDBJ whole genome shotgun (WGS) entry which is preliminary data.</text>
</comment>
<name>A0ABW4J5L3_9LACO</name>
<protein>
    <submittedName>
        <fullName evidence="4">SDR family NAD(P)-dependent oxidoreductase</fullName>
        <ecNumber evidence="4">1.1.1.-</ecNumber>
    </submittedName>
</protein>
<evidence type="ECO:0000256" key="1">
    <source>
        <dbReference type="ARBA" id="ARBA00006484"/>
    </source>
</evidence>
<evidence type="ECO:0000313" key="4">
    <source>
        <dbReference type="EMBL" id="MFD1671669.1"/>
    </source>
</evidence>
<dbReference type="EC" id="1.1.1.-" evidence="4"/>
<dbReference type="PANTHER" id="PTHR42760:SF133">
    <property type="entry name" value="3-OXOACYL-[ACYL-CARRIER-PROTEIN] REDUCTASE"/>
    <property type="match status" value="1"/>
</dbReference>
<dbReference type="InterPro" id="IPR020904">
    <property type="entry name" value="Sc_DH/Rdtase_CS"/>
</dbReference>
<dbReference type="SUPFAM" id="SSF51735">
    <property type="entry name" value="NAD(P)-binding Rossmann-fold domains"/>
    <property type="match status" value="1"/>
</dbReference>
<dbReference type="Gene3D" id="3.40.50.720">
    <property type="entry name" value="NAD(P)-binding Rossmann-like Domain"/>
    <property type="match status" value="1"/>
</dbReference>